<keyword evidence="1" id="KW-0808">Transferase</keyword>
<reference evidence="2" key="1">
    <citation type="submission" date="2017-09" db="EMBL/GenBank/DDBJ databases">
        <title>Depth-based differentiation of microbial function through sediment-hosted aquifers and enrichment of novel symbionts in the deep terrestrial subsurface.</title>
        <authorList>
            <person name="Probst A.J."/>
            <person name="Ladd B."/>
            <person name="Jarett J.K."/>
            <person name="Geller-Mcgrath D.E."/>
            <person name="Sieber C.M.K."/>
            <person name="Emerson J.B."/>
            <person name="Anantharaman K."/>
            <person name="Thomas B.C."/>
            <person name="Malmstrom R."/>
            <person name="Stieglmeier M."/>
            <person name="Klingl A."/>
            <person name="Woyke T."/>
            <person name="Ryan C.M."/>
            <person name="Banfield J.F."/>
        </authorList>
    </citation>
    <scope>NUCLEOTIDE SEQUENCE [LARGE SCALE GENOMIC DNA]</scope>
</reference>
<dbReference type="Gene3D" id="3.40.50.620">
    <property type="entry name" value="HUPs"/>
    <property type="match status" value="1"/>
</dbReference>
<dbReference type="GO" id="GO:0016740">
    <property type="term" value="F:transferase activity"/>
    <property type="evidence" value="ECO:0007669"/>
    <property type="project" value="UniProtKB-KW"/>
</dbReference>
<protein>
    <submittedName>
        <fullName evidence="1">3'-phosphoadenosine 5'-phosphosulfate sulfotransferase (PAPS reductase)/FAD synthetase</fullName>
    </submittedName>
</protein>
<evidence type="ECO:0000313" key="2">
    <source>
        <dbReference type="Proteomes" id="UP000228497"/>
    </source>
</evidence>
<sequence>VKKSDGTIGYGHPDMRRRWCTAALKSAPLRAYLKQYHAVTQYSGISASETIRTERNADGHYRSYPLVEWGMTGADNLRYCRDKGFDWGGLYDDFERASCFVCPLQSLSDLRALYTKYPDLWSKLKELDKKSYRRFKDKYTLAQLEQRLERERHMKGFFIKT</sequence>
<comment type="caution">
    <text evidence="1">The sequence shown here is derived from an EMBL/GenBank/DDBJ whole genome shotgun (WGS) entry which is preliminary data.</text>
</comment>
<proteinExistence type="predicted"/>
<dbReference type="AlphaFoldDB" id="A0A2M7FEC6"/>
<dbReference type="SUPFAM" id="SSF52402">
    <property type="entry name" value="Adenine nucleotide alpha hydrolases-like"/>
    <property type="match status" value="1"/>
</dbReference>
<feature type="non-terminal residue" evidence="1">
    <location>
        <position position="1"/>
    </location>
</feature>
<accession>A0A2M7FEC6</accession>
<name>A0A2M7FEC6_9BACT</name>
<dbReference type="Proteomes" id="UP000228497">
    <property type="component" value="Unassembled WGS sequence"/>
</dbReference>
<dbReference type="InterPro" id="IPR014729">
    <property type="entry name" value="Rossmann-like_a/b/a_fold"/>
</dbReference>
<gene>
    <name evidence="1" type="ORF">COW49_00030</name>
</gene>
<evidence type="ECO:0000313" key="1">
    <source>
        <dbReference type="EMBL" id="PIV87335.1"/>
    </source>
</evidence>
<dbReference type="EMBL" id="PFFD01000003">
    <property type="protein sequence ID" value="PIV87335.1"/>
    <property type="molecule type" value="Genomic_DNA"/>
</dbReference>
<organism evidence="1 2">
    <name type="scientific">Candidatus Kaiserbacteria bacterium CG17_big_fil_post_rev_8_21_14_2_50_51_7</name>
    <dbReference type="NCBI Taxonomy" id="1974613"/>
    <lineage>
        <taxon>Bacteria</taxon>
        <taxon>Candidatus Kaiseribacteriota</taxon>
    </lineage>
</organism>